<sequence>MKILVAASRFPWPLEKGDKLRLYHQLHYLSQHHEVYLICLAEALPTAAQLRSIQALVKRLEVIPLPLPQRLAHLASGLLNSLPFQVNYFRSPLMRKRVRALVKAYQIDVVYTQLIRLGENIPTELETPRYLDYMDALSEGMRKRGERSPWWQRPLIAVETRRLRRYELTLMEHFQRYSMITDADAAIFPRSLRASVDVIANGISPDFLQDDIPPAHPQPLDLIFTGNMGYHPNVLAACYLVDQLVPLLKEQGQSVTVGLVGVRPAAEVRRLESPEVLITGFVPDLRPYLKAARIMVAPLFTGSGLQNKLLEAMALGVPVVTTPLANRALGAQPGEEILEGATAAELTRHIVFLLTHPDEARRLGAQGQAFVRERYDWQKANRRLERSLIQLAEQKLTRSVL</sequence>
<protein>
    <submittedName>
        <fullName evidence="1">Sugar transferase, PEP-CTERM/EpsH1 system associated</fullName>
    </submittedName>
</protein>
<gene>
    <name evidence="1" type="ORF">SAMN05421823_102494</name>
</gene>
<dbReference type="Gene3D" id="3.40.50.2000">
    <property type="entry name" value="Glycogen Phosphorylase B"/>
    <property type="match status" value="2"/>
</dbReference>
<dbReference type="EMBL" id="FNFO01000002">
    <property type="protein sequence ID" value="SDK33885.1"/>
    <property type="molecule type" value="Genomic_DNA"/>
</dbReference>
<evidence type="ECO:0000313" key="1">
    <source>
        <dbReference type="EMBL" id="SDK33885.1"/>
    </source>
</evidence>
<name>A0A1G9B4Z2_9BACT</name>
<keyword evidence="2" id="KW-1185">Reference proteome</keyword>
<dbReference type="PANTHER" id="PTHR12526:SF600">
    <property type="entry name" value="GLYCOSYL TRANSFERASE GROUP 1"/>
    <property type="match status" value="1"/>
</dbReference>
<dbReference type="STRING" id="1075417.SAMN05421823_102494"/>
<dbReference type="PANTHER" id="PTHR12526">
    <property type="entry name" value="GLYCOSYLTRANSFERASE"/>
    <property type="match status" value="1"/>
</dbReference>
<dbReference type="Proteomes" id="UP000198510">
    <property type="component" value="Unassembled WGS sequence"/>
</dbReference>
<keyword evidence="1" id="KW-0808">Transferase</keyword>
<dbReference type="Pfam" id="PF13692">
    <property type="entry name" value="Glyco_trans_1_4"/>
    <property type="match status" value="1"/>
</dbReference>
<dbReference type="SUPFAM" id="SSF53756">
    <property type="entry name" value="UDP-Glycosyltransferase/glycogen phosphorylase"/>
    <property type="match status" value="1"/>
</dbReference>
<dbReference type="GO" id="GO:0016757">
    <property type="term" value="F:glycosyltransferase activity"/>
    <property type="evidence" value="ECO:0007669"/>
    <property type="project" value="TreeGrafter"/>
</dbReference>
<organism evidence="1 2">
    <name type="scientific">Catalinimonas alkaloidigena</name>
    <dbReference type="NCBI Taxonomy" id="1075417"/>
    <lineage>
        <taxon>Bacteria</taxon>
        <taxon>Pseudomonadati</taxon>
        <taxon>Bacteroidota</taxon>
        <taxon>Cytophagia</taxon>
        <taxon>Cytophagales</taxon>
        <taxon>Catalimonadaceae</taxon>
        <taxon>Catalinimonas</taxon>
    </lineage>
</organism>
<dbReference type="OrthoDB" id="1450439at2"/>
<dbReference type="AlphaFoldDB" id="A0A1G9B4Z2"/>
<reference evidence="1 2" key="1">
    <citation type="submission" date="2016-10" db="EMBL/GenBank/DDBJ databases">
        <authorList>
            <person name="de Groot N.N."/>
        </authorList>
    </citation>
    <scope>NUCLEOTIDE SEQUENCE [LARGE SCALE GENOMIC DNA]</scope>
    <source>
        <strain evidence="1 2">DSM 25186</strain>
    </source>
</reference>
<dbReference type="RefSeq" id="WP_089680194.1">
    <property type="nucleotide sequence ID" value="NZ_FNFO01000002.1"/>
</dbReference>
<dbReference type="CDD" id="cd03801">
    <property type="entry name" value="GT4_PimA-like"/>
    <property type="match status" value="1"/>
</dbReference>
<accession>A0A1G9B4Z2</accession>
<proteinExistence type="predicted"/>
<evidence type="ECO:0000313" key="2">
    <source>
        <dbReference type="Proteomes" id="UP000198510"/>
    </source>
</evidence>